<feature type="transmembrane region" description="Helical" evidence="5">
    <location>
        <begin position="81"/>
        <end position="101"/>
    </location>
</feature>
<evidence type="ECO:0000313" key="8">
    <source>
        <dbReference type="Proteomes" id="UP000034235"/>
    </source>
</evidence>
<reference evidence="7 8" key="1">
    <citation type="journal article" date="2015" name="Nature">
        <title>rRNA introns, odd ribosomes, and small enigmatic genomes across a large radiation of phyla.</title>
        <authorList>
            <person name="Brown C.T."/>
            <person name="Hug L.A."/>
            <person name="Thomas B.C."/>
            <person name="Sharon I."/>
            <person name="Castelle C.J."/>
            <person name="Singh A."/>
            <person name="Wilkins M.J."/>
            <person name="Williams K.H."/>
            <person name="Banfield J.F."/>
        </authorList>
    </citation>
    <scope>NUCLEOTIDE SEQUENCE [LARGE SCALE GENOMIC DNA]</scope>
</reference>
<feature type="transmembrane region" description="Helical" evidence="5">
    <location>
        <begin position="29"/>
        <end position="46"/>
    </location>
</feature>
<name>A0A0G0JUL7_9BACT</name>
<proteinExistence type="predicted"/>
<dbReference type="Pfam" id="PF04932">
    <property type="entry name" value="Wzy_C"/>
    <property type="match status" value="1"/>
</dbReference>
<feature type="transmembrane region" description="Helical" evidence="5">
    <location>
        <begin position="113"/>
        <end position="132"/>
    </location>
</feature>
<dbReference type="AlphaFoldDB" id="A0A0G0JUL7"/>
<comment type="caution">
    <text evidence="7">The sequence shown here is derived from an EMBL/GenBank/DDBJ whole genome shotgun (WGS) entry which is preliminary data.</text>
</comment>
<evidence type="ECO:0000256" key="5">
    <source>
        <dbReference type="SAM" id="Phobius"/>
    </source>
</evidence>
<evidence type="ECO:0000256" key="2">
    <source>
        <dbReference type="ARBA" id="ARBA00022692"/>
    </source>
</evidence>
<evidence type="ECO:0000256" key="1">
    <source>
        <dbReference type="ARBA" id="ARBA00004141"/>
    </source>
</evidence>
<keyword evidence="3 5" id="KW-1133">Transmembrane helix</keyword>
<feature type="transmembrane region" description="Helical" evidence="5">
    <location>
        <begin position="138"/>
        <end position="159"/>
    </location>
</feature>
<comment type="subcellular location">
    <subcellularLocation>
        <location evidence="1">Membrane</location>
        <topology evidence="1">Multi-pass membrane protein</topology>
    </subcellularLocation>
</comment>
<evidence type="ECO:0000313" key="7">
    <source>
        <dbReference type="EMBL" id="KKQ66730.1"/>
    </source>
</evidence>
<evidence type="ECO:0000256" key="3">
    <source>
        <dbReference type="ARBA" id="ARBA00022989"/>
    </source>
</evidence>
<dbReference type="InterPro" id="IPR051533">
    <property type="entry name" value="WaaL-like"/>
</dbReference>
<accession>A0A0G0JUL7</accession>
<dbReference type="PANTHER" id="PTHR37422:SF13">
    <property type="entry name" value="LIPOPOLYSACCHARIDE BIOSYNTHESIS PROTEIN PA4999-RELATED"/>
    <property type="match status" value="1"/>
</dbReference>
<feature type="transmembrane region" description="Helical" evidence="5">
    <location>
        <begin position="327"/>
        <end position="356"/>
    </location>
</feature>
<dbReference type="EMBL" id="LBUP01000004">
    <property type="protein sequence ID" value="KKQ66730.1"/>
    <property type="molecule type" value="Genomic_DNA"/>
</dbReference>
<feature type="transmembrane region" description="Helical" evidence="5">
    <location>
        <begin position="58"/>
        <end position="75"/>
    </location>
</feature>
<keyword evidence="4 5" id="KW-0472">Membrane</keyword>
<feature type="transmembrane region" description="Helical" evidence="5">
    <location>
        <begin position="211"/>
        <end position="228"/>
    </location>
</feature>
<feature type="transmembrane region" description="Helical" evidence="5">
    <location>
        <begin position="188"/>
        <end position="204"/>
    </location>
</feature>
<gene>
    <name evidence="7" type="ORF">US86_C0004G0048</name>
</gene>
<feature type="transmembrane region" description="Helical" evidence="5">
    <location>
        <begin position="297"/>
        <end position="320"/>
    </location>
</feature>
<dbReference type="GO" id="GO:0016020">
    <property type="term" value="C:membrane"/>
    <property type="evidence" value="ECO:0007669"/>
    <property type="project" value="UniProtKB-SubCell"/>
</dbReference>
<dbReference type="Proteomes" id="UP000034235">
    <property type="component" value="Unassembled WGS sequence"/>
</dbReference>
<evidence type="ECO:0000256" key="4">
    <source>
        <dbReference type="ARBA" id="ARBA00023136"/>
    </source>
</evidence>
<keyword evidence="2 5" id="KW-0812">Transmembrane</keyword>
<dbReference type="InterPro" id="IPR007016">
    <property type="entry name" value="O-antigen_ligase-rel_domated"/>
</dbReference>
<protein>
    <recommendedName>
        <fullName evidence="6">O-antigen ligase-related domain-containing protein</fullName>
    </recommendedName>
</protein>
<dbReference type="PANTHER" id="PTHR37422">
    <property type="entry name" value="TEICHURONIC ACID BIOSYNTHESIS PROTEIN TUAE"/>
    <property type="match status" value="1"/>
</dbReference>
<evidence type="ECO:0000259" key="6">
    <source>
        <dbReference type="Pfam" id="PF04932"/>
    </source>
</evidence>
<feature type="domain" description="O-antigen ligase-related" evidence="6">
    <location>
        <begin position="170"/>
        <end position="309"/>
    </location>
</feature>
<organism evidence="7 8">
    <name type="scientific">Candidatus Daviesbacteria bacterium GW2011_GWA2_38_24</name>
    <dbReference type="NCBI Taxonomy" id="1618422"/>
    <lineage>
        <taxon>Bacteria</taxon>
        <taxon>Candidatus Daviesiibacteriota</taxon>
    </lineage>
</organism>
<sequence length="364" mass="40314">MQTVALSTLIFILPLIVLPFGVSFFEAPKVLIAQFLIQILAVSVLFQKRLFRQLDLNLLKLVLGLIILSIISLIFEGSSQLIFGNVFRMQGVLLLWHLGLLSIIGSRIDFKPNLYLVLISLAAISVSSFLFGEVNNRAVGSLGSANALAAVAVFFFPFLFLTKNSYLKLIALILTGVVIILTGSRSGVIAFVVELIFLLLFFCLNLNLKRSLLITLLLILTSLLLPFFEEKIVFNRVYKFESRAQVWDVSFHAGLSKPILGWGFGNVQTALRETAKKMNKDIQYVNVDSAHNLFLDFWIQGGILGVGLLVGFLGFGVIGLMRGEQVVLLVSLLGVLTSMLFNPASIVSLVHFWFLIGQGFKRVE</sequence>
<feature type="transmembrane region" description="Helical" evidence="5">
    <location>
        <begin position="166"/>
        <end position="182"/>
    </location>
</feature>